<evidence type="ECO:0000313" key="5">
    <source>
        <dbReference type="EMBL" id="RUS58163.1"/>
    </source>
</evidence>
<comment type="caution">
    <text evidence="5">The sequence shown here is derived from an EMBL/GenBank/DDBJ whole genome shotgun (WGS) entry which is preliminary data.</text>
</comment>
<organism evidence="5 6">
    <name type="scientific">Candidatus Kurthia intestinigallinarum</name>
    <dbReference type="NCBI Taxonomy" id="1562256"/>
    <lineage>
        <taxon>Bacteria</taxon>
        <taxon>Bacillati</taxon>
        <taxon>Bacillota</taxon>
        <taxon>Bacilli</taxon>
        <taxon>Bacillales</taxon>
        <taxon>Caryophanaceae</taxon>
        <taxon>Kurthia</taxon>
    </lineage>
</organism>
<evidence type="ECO:0000259" key="4">
    <source>
        <dbReference type="Pfam" id="PF25888"/>
    </source>
</evidence>
<feature type="domain" description="DnaB/C C-terminal" evidence="3">
    <location>
        <begin position="465"/>
        <end position="526"/>
    </location>
</feature>
<dbReference type="Pfam" id="PF25888">
    <property type="entry name" value="WHD_DnaB"/>
    <property type="match status" value="1"/>
</dbReference>
<dbReference type="InterPro" id="IPR058660">
    <property type="entry name" value="WHD_DnaB"/>
</dbReference>
<evidence type="ECO:0000256" key="2">
    <source>
        <dbReference type="SAM" id="MobiDB-lite"/>
    </source>
</evidence>
<accession>A0A433RY10</accession>
<gene>
    <name evidence="5" type="ORF">QI30_01735</name>
</gene>
<feature type="compositionally biased region" description="Basic and acidic residues" evidence="2">
    <location>
        <begin position="566"/>
        <end position="580"/>
    </location>
</feature>
<reference evidence="5 6" key="1">
    <citation type="submission" date="2014-11" db="EMBL/GenBank/DDBJ databases">
        <title>Genome sequence and analysis of novel Kurthia sp.</title>
        <authorList>
            <person name="Lawson J.N."/>
            <person name="Gonzalez J.E."/>
            <person name="Rinauldi L."/>
            <person name="Xuan Z."/>
            <person name="Firman A."/>
            <person name="Shaddox L."/>
            <person name="Trudeau A."/>
            <person name="Shah S."/>
            <person name="Reiman D."/>
        </authorList>
    </citation>
    <scope>NUCLEOTIDE SEQUENCE [LARGE SCALE GENOMIC DNA]</scope>
    <source>
        <strain evidence="5 6">3B1D</strain>
    </source>
</reference>
<dbReference type="InterPro" id="IPR006343">
    <property type="entry name" value="DnaB/C_C"/>
</dbReference>
<evidence type="ECO:0000256" key="1">
    <source>
        <dbReference type="ARBA" id="ARBA00093462"/>
    </source>
</evidence>
<keyword evidence="6" id="KW-1185">Reference proteome</keyword>
<dbReference type="AlphaFoldDB" id="A0A433RY10"/>
<dbReference type="Gene3D" id="1.10.10.630">
    <property type="entry name" value="DnaD domain-like"/>
    <property type="match status" value="2"/>
</dbReference>
<sequence>MVNLYRELQPVDRLSIRIPFPLSSYERKLITLLYQPLIGPDAVSLYFMLWAEGEDMIETNLSHYHLMNALDMPIAQVFESRIALEAIGLLRSWRREEDTMRSFIYDVMPPLDAKLFFDDPILSMFLYSKIGEHAYRLLRQRFIVKGSTTAGYSDVSRSFMDVYQPVQQHMPPNDLQMSTGVEKPKDIPFDTHDFDFEALRQGLSEQLVPQSVLTPEMKVLIAKTAFLYHLSPKDMQQIIMMALDETMHINEAKLKKSASSYYKMTISTEPPTMKKFVKVEEKIQTEEPQKESKTKKDGVIENFNALSPIETLSALAGDRPPFPKDIELVEELVMSYDMPMPVVNVLIHYTCLRNNGRLNKNYMHAIASAWRYSGAETAEEAMKMARDFEHKKQVKEEPKTLVASDAMHEQYKVLRAAAGAFYQIEVAKDGAYSETELKTKTIELFEQTEPMTFLQMLNDGKEPFSNDVKVIQKALESFDMPQEVFNALIHYAYFVSTNSINLNFLEAIAGSWRKENIATAEAALDYAKAYQQSKSTKYYKTSYTKQPQVDETKLPGWFKDGQHKKHVEEQSEQTTEKDFEAERRKILEELGLDEG</sequence>
<evidence type="ECO:0000313" key="6">
    <source>
        <dbReference type="Proteomes" id="UP000288623"/>
    </source>
</evidence>
<dbReference type="EMBL" id="JTFC01000007">
    <property type="protein sequence ID" value="RUS58163.1"/>
    <property type="molecule type" value="Genomic_DNA"/>
</dbReference>
<evidence type="ECO:0000259" key="3">
    <source>
        <dbReference type="Pfam" id="PF07261"/>
    </source>
</evidence>
<feature type="domain" description="DnaB/C C-terminal" evidence="3">
    <location>
        <begin position="319"/>
        <end position="383"/>
    </location>
</feature>
<name>A0A433RY10_9BACL</name>
<feature type="domain" description="Replicative helicase loading/DNA remodeling protein DnaB N-terminal winged helix" evidence="4">
    <location>
        <begin position="24"/>
        <end position="207"/>
    </location>
</feature>
<proteinExistence type="inferred from homology"/>
<dbReference type="InterPro" id="IPR034829">
    <property type="entry name" value="DnaD-like_sf"/>
</dbReference>
<feature type="region of interest" description="Disordered" evidence="2">
    <location>
        <begin position="554"/>
        <end position="580"/>
    </location>
</feature>
<comment type="similarity">
    <text evidence="1">Belongs to the DnaB/DnaD family.</text>
</comment>
<dbReference type="RefSeq" id="WP_126989231.1">
    <property type="nucleotide sequence ID" value="NZ_JTFC01000007.1"/>
</dbReference>
<dbReference type="Proteomes" id="UP000288623">
    <property type="component" value="Unassembled WGS sequence"/>
</dbReference>
<dbReference type="OrthoDB" id="2082007at2"/>
<protein>
    <submittedName>
        <fullName evidence="5">Replication initiation protein</fullName>
    </submittedName>
</protein>
<dbReference type="Pfam" id="PF07261">
    <property type="entry name" value="DnaB_2"/>
    <property type="match status" value="2"/>
</dbReference>